<dbReference type="OrthoDB" id="6422934at2759"/>
<keyword evidence="1" id="KW-0378">Hydrolase</keyword>
<evidence type="ECO:0000313" key="7">
    <source>
        <dbReference type="Proteomes" id="UP000225706"/>
    </source>
</evidence>
<dbReference type="InterPro" id="IPR038765">
    <property type="entry name" value="Papain-like_cys_pep_sf"/>
</dbReference>
<dbReference type="Gene3D" id="3.30.420.10">
    <property type="entry name" value="Ribonuclease H-like superfamily/Ribonuclease H"/>
    <property type="match status" value="1"/>
</dbReference>
<keyword evidence="1" id="KW-0227">DNA damage</keyword>
<keyword evidence="1" id="KW-0233">DNA recombination</keyword>
<sequence length="2644" mass="303921">MNLLRSGDVELNPGPEQNVNNQTNLSVDSSTLLNFRLGQLGLIALDVGGAGDCFFKAVSHQLYGNPSHHFHIRQAAVQYLRDNPERFIESNTQNSWNGYLTNMSMQGTWCDALIVQAVAESLNIQIYIVESHINFGQATLIEPRHSSSQQPRTIYIGHVNEVHYVSTIPNSSYSGNEHPYRSHNSDFNFTEQNVLPEQVHNSTGKRKHNNYSNLNDVRITTKSNEKKSKWNSYMNYYRNNRRAGKKNQSCERNSDKQSSPTKENTNAVFVNNGSQKRKHNYSHLNDVRISTKNSENHECRSKTHEQKNKWNSYMNYYRNNRRAGKKNQSCERNSDKQSSPTKENTNAVLVNNGSRKRKHNSDVNNLRISTNSSGNDKCKSKTQEQKKNWTSYMKHYRNNKRATKMNQKYKCNNKKQTSTTKENNNAESQKEKNEKIQNMAALIMRFHDIVSQGPLYICSCCDQLWYKHSVYPATKIRKSNPAAEKYLIKTKSVNNKEWLCRTCHNYLAKNKVPPLAILNGMSFPIKPEFFDLNELECRLVAPRLAFQKLMQAPRGRQFKIHGNVVNVPAEVTDTVNILPRLPNDAAETQWIHFLRILGQVVDHKDYTTSELENMTWDEKCRLIQSDPVTCARHFDYQISQFLTNFLFGKAQPLGKISDWFYRVEYQQRGSPHIHMLIWLEDAPVFGVDDDAAVTDFIDKIISCQWPVDNTELHKLVNRQIHRHCHTCRKKSKNECRFNYPQPPMRATEILYPLEADMPQNKIKQHKDTWKIINKQLNDMKEGEPITFEQLLVKLKVTENEYRLAVRSSLNSPTVFLKRKPNELRINNYNPASLEAWRANMDIQFVLDVYACAMYIVSYISKAQKGMSELLRQACAEARKGNSSIKQQVRDIGNKFLNSVEISAQEAVYIVLQLPMKKSSRQVIFINTTPPNERVQLLKSINDIEEMDDDCEDVYTNGLLQRYAKRPLSLEYLTLADWTAWYDSCGKPYAKKSFERDSDNLPLETADDEQNDDDLFEDNLINPKSNKKRSKARIIRSVWYNCEKDPEKHYRELIMLFTSWRNEDTDLLANCSSYQERFINVKDSINKQMKLYAVCSEDLDKIHEHLIHLDEDNDHFDSIAPFTQNREYQDEAEGLQDLHPDLNENYDLSEDVGIPSAIETSEPLILNELQDQEYRQLVQTLNQKQKEFFYHILHIVKTSDKPFYYFLSGGAGVGKSHLVKCLYQAALKYYNSRAGEDFNDVKILLLAPTGKAAFGIQGNTIHSTLAIPASQSLKIYKPLDSSRLNTLRCKLHAVKLIFLDEISMVGNTMFNVQINNRLKDIMGSKEPFGGVSMIALGDLFQLEPVMDGYVFKDMNNSEYRALASNLWQELYTMFELEEIMRQRESKEFAQLLNRLREGNHTPEDIAKLKERCISENCTNYPINVPHLFIQNSKVDEFNRRVHMAATGEKYTIKALDSVVGANSAELRDKILKQVPLDPRKTKQLPLNLQLAEGERTEIAVNLRTDDGMTNGAANIVRKIQLHDKNRPSGIIWVEFDQAHVGGKTRHDYRHLFVEEDIRKDLNYSHTDVSIFSETSFNMDKNHELTGYLHAVSPVKKSSKSSYFEMLLQTGSDSTVRAICFATKKHDDLKARSSKKSPVKLSNFQMDLKSNTVLMDNKVRIDATKCHKKVADGSFTAKIIKCAAEVYKEVVKSVADLVQETAIREPIHFDVRSMPGEGLAKICHMGAWAAPKVLTSYQKYVRMNMTSTNEATRASAIRRHEISSLLEEYLIANYKTLSSATQYPQTLMVTEDRQFPDRELSHIEDCASEEFKRGLKEFVVRRGAPDLIVSDNAKTFQAIKKWLSTLQKDENLFNYLATKEIKWRFNMSRAPWWGGFFERLIGIMKNALSKAIGRALLKFEELEEVLLDVESFLNNRPLCYMGEEFETPVITPNLLLRGQPAPYLEENCNEMSDREEMTRRLRYLKACRDNVRKRWLNEYLHSLQERFNSLPETRHGTTCMKKGSLVLIKDTTKNKASWKVGRIVDPIVGKDGVTRGYKILTGSVYVIERPQQLVCDLEIGDVGNDSSSSESNAGPSSDVQQQRQDLIMQAFEDVIGKYIMVGAGQFMRDYRRAHRLKKTAEHRKIVLQRKQAMEERKAAVPFSEIAADRSSGSHQPCPDLAEMVLHAVLIHYYRLDWGSTLGKRTFEAEFGDDGISDTEMVDVGSIYDTPISQISDEQLIELGEELDKELSLLFHFDFQPVGQPKKALNTVKKQRGVAQKRQLRPASKRDNIGEEITCGVADMARLVIENSKSPNGKQLKESDRVMFNLSTEKFSHPLQSAEFTVAEISNDTTRFEGYMQTYWRKCVMAPDCIDIKPENGWEGATPNHSHVSLKWLMWTERSLGTRIQHARQGGEFSIPLGSRVYTVDGYVAETRTIYKFHGCLFHGCRDCFPKANQIAFASAGLTVEALRRQKAQKTATLQRLGYTVVETWQCQWEKQKKSNPDLRNLLQSFSITTLLQPREAFFGGRTGATTLYHRVDPTQGEQIRYVDVTSEYTWVNKYGEYPIGHPTIYLEPANQDPCAYYGLMKVSILPPTDLFKPVLPHRQKIGSAFKLTFPLCRSCVREESVKAMQERNHVCPHTDEERMLTRTWCTPEIHKAIEMGIS</sequence>
<dbReference type="InterPro" id="IPR027417">
    <property type="entry name" value="P-loop_NTPase"/>
</dbReference>
<dbReference type="Pfam" id="PF20209">
    <property type="entry name" value="DUF6570"/>
    <property type="match status" value="1"/>
</dbReference>
<dbReference type="PROSITE" id="PS50802">
    <property type="entry name" value="OTU"/>
    <property type="match status" value="1"/>
</dbReference>
<feature type="domain" description="OTU" evidence="4">
    <location>
        <begin position="42"/>
        <end position="152"/>
    </location>
</feature>
<dbReference type="GO" id="GO:0000723">
    <property type="term" value="P:telomere maintenance"/>
    <property type="evidence" value="ECO:0007669"/>
    <property type="project" value="InterPro"/>
</dbReference>
<dbReference type="STRING" id="50429.A0A2B4SY81"/>
<dbReference type="EC" id="5.6.2.3" evidence="1"/>
<dbReference type="GO" id="GO:0006281">
    <property type="term" value="P:DNA repair"/>
    <property type="evidence" value="ECO:0007669"/>
    <property type="project" value="UniProtKB-KW"/>
</dbReference>
<dbReference type="InterPro" id="IPR001584">
    <property type="entry name" value="Integrase_cat-core"/>
</dbReference>
<reference evidence="7" key="1">
    <citation type="journal article" date="2017" name="bioRxiv">
        <title>Comparative analysis of the genomes of Stylophora pistillata and Acropora digitifera provides evidence for extensive differences between species of corals.</title>
        <authorList>
            <person name="Voolstra C.R."/>
            <person name="Li Y."/>
            <person name="Liew Y.J."/>
            <person name="Baumgarten S."/>
            <person name="Zoccola D."/>
            <person name="Flot J.-F."/>
            <person name="Tambutte S."/>
            <person name="Allemand D."/>
            <person name="Aranda M."/>
        </authorList>
    </citation>
    <scope>NUCLEOTIDE SEQUENCE [LARGE SCALE GENOMIC DNA]</scope>
</reference>
<dbReference type="Gene3D" id="3.90.70.80">
    <property type="match status" value="1"/>
</dbReference>
<keyword evidence="1 6" id="KW-0347">Helicase</keyword>
<evidence type="ECO:0000259" key="5">
    <source>
        <dbReference type="PROSITE" id="PS50994"/>
    </source>
</evidence>
<dbReference type="Pfam" id="PF14214">
    <property type="entry name" value="Helitron_like_N"/>
    <property type="match status" value="1"/>
</dbReference>
<evidence type="ECO:0000256" key="3">
    <source>
        <dbReference type="SAM" id="MobiDB-lite"/>
    </source>
</evidence>
<comment type="caution">
    <text evidence="6">The sequence shown here is derived from an EMBL/GenBank/DDBJ whole genome shotgun (WGS) entry which is preliminary data.</text>
</comment>
<dbReference type="InterPro" id="IPR046700">
    <property type="entry name" value="DUF6570"/>
</dbReference>
<feature type="compositionally biased region" description="Polar residues" evidence="3">
    <location>
        <begin position="256"/>
        <end position="274"/>
    </location>
</feature>
<keyword evidence="2" id="KW-0175">Coiled coil</keyword>
<feature type="domain" description="Integrase catalytic" evidence="5">
    <location>
        <begin position="1813"/>
        <end position="1938"/>
    </location>
</feature>
<dbReference type="SUPFAM" id="SSF52540">
    <property type="entry name" value="P-loop containing nucleoside triphosphate hydrolases"/>
    <property type="match status" value="2"/>
</dbReference>
<feature type="compositionally biased region" description="Polar residues" evidence="3">
    <location>
        <begin position="404"/>
        <end position="427"/>
    </location>
</feature>
<comment type="cofactor">
    <cofactor evidence="1">
        <name>Mg(2+)</name>
        <dbReference type="ChEBI" id="CHEBI:18420"/>
    </cofactor>
</comment>
<dbReference type="GO" id="GO:0015074">
    <property type="term" value="P:DNA integration"/>
    <property type="evidence" value="ECO:0007669"/>
    <property type="project" value="InterPro"/>
</dbReference>
<keyword evidence="1" id="KW-0067">ATP-binding</keyword>
<comment type="similarity">
    <text evidence="1">Belongs to the helicase family.</text>
</comment>
<dbReference type="InterPro" id="IPR051055">
    <property type="entry name" value="PIF1_helicase"/>
</dbReference>
<feature type="compositionally biased region" description="Basic and acidic residues" evidence="3">
    <location>
        <begin position="294"/>
        <end position="308"/>
    </location>
</feature>
<dbReference type="InterPro" id="IPR043502">
    <property type="entry name" value="DNA/RNA_pol_sf"/>
</dbReference>
<dbReference type="InterPro" id="IPR040676">
    <property type="entry name" value="DUF5641"/>
</dbReference>
<dbReference type="Gene3D" id="3.40.960.10">
    <property type="entry name" value="VSR Endonuclease"/>
    <property type="match status" value="1"/>
</dbReference>
<dbReference type="SUPFAM" id="SSF53098">
    <property type="entry name" value="Ribonuclease H-like"/>
    <property type="match status" value="1"/>
</dbReference>
<feature type="region of interest" description="Disordered" evidence="3">
    <location>
        <begin position="1"/>
        <end position="23"/>
    </location>
</feature>
<gene>
    <name evidence="6" type="primary">pif1</name>
    <name evidence="6" type="ORF">AWC38_SpisGene1803</name>
</gene>
<dbReference type="InterPro" id="IPR036397">
    <property type="entry name" value="RNaseH_sf"/>
</dbReference>
<dbReference type="PANTHER" id="PTHR47642">
    <property type="entry name" value="ATP-DEPENDENT DNA HELICASE"/>
    <property type="match status" value="1"/>
</dbReference>
<evidence type="ECO:0000256" key="1">
    <source>
        <dbReference type="RuleBase" id="RU363044"/>
    </source>
</evidence>
<evidence type="ECO:0000256" key="2">
    <source>
        <dbReference type="SAM" id="Coils"/>
    </source>
</evidence>
<feature type="region of interest" description="Disordered" evidence="3">
    <location>
        <begin position="239"/>
        <end position="432"/>
    </location>
</feature>
<dbReference type="InterPro" id="IPR003323">
    <property type="entry name" value="OTU_dom"/>
</dbReference>
<dbReference type="GO" id="GO:0016887">
    <property type="term" value="F:ATP hydrolysis activity"/>
    <property type="evidence" value="ECO:0007669"/>
    <property type="project" value="RHEA"/>
</dbReference>
<dbReference type="Proteomes" id="UP000225706">
    <property type="component" value="Unassembled WGS sequence"/>
</dbReference>
<keyword evidence="1" id="KW-0234">DNA repair</keyword>
<feature type="coiled-coil region" evidence="2">
    <location>
        <begin position="1124"/>
        <end position="1186"/>
    </location>
</feature>
<accession>A0A2B4SY81</accession>
<dbReference type="GO" id="GO:0043139">
    <property type="term" value="F:5'-3' DNA helicase activity"/>
    <property type="evidence" value="ECO:0007669"/>
    <property type="project" value="UniProtKB-EC"/>
</dbReference>
<proteinExistence type="inferred from homology"/>
<dbReference type="InterPro" id="IPR012337">
    <property type="entry name" value="RNaseH-like_sf"/>
</dbReference>
<dbReference type="PROSITE" id="PS50994">
    <property type="entry name" value="INTEGRASE"/>
    <property type="match status" value="1"/>
</dbReference>
<dbReference type="GO" id="GO:0003676">
    <property type="term" value="F:nucleic acid binding"/>
    <property type="evidence" value="ECO:0007669"/>
    <property type="project" value="InterPro"/>
</dbReference>
<comment type="catalytic activity">
    <reaction evidence="1">
        <text>ATP + H2O = ADP + phosphate + H(+)</text>
        <dbReference type="Rhea" id="RHEA:13065"/>
        <dbReference type="ChEBI" id="CHEBI:15377"/>
        <dbReference type="ChEBI" id="CHEBI:15378"/>
        <dbReference type="ChEBI" id="CHEBI:30616"/>
        <dbReference type="ChEBI" id="CHEBI:43474"/>
        <dbReference type="ChEBI" id="CHEBI:456216"/>
        <dbReference type="EC" id="5.6.2.3"/>
    </reaction>
</comment>
<dbReference type="GO" id="GO:0006310">
    <property type="term" value="P:DNA recombination"/>
    <property type="evidence" value="ECO:0007669"/>
    <property type="project" value="UniProtKB-KW"/>
</dbReference>
<dbReference type="Gene3D" id="3.40.50.300">
    <property type="entry name" value="P-loop containing nucleotide triphosphate hydrolases"/>
    <property type="match status" value="1"/>
</dbReference>
<evidence type="ECO:0000313" key="6">
    <source>
        <dbReference type="EMBL" id="PFX33335.1"/>
    </source>
</evidence>
<protein>
    <recommendedName>
        <fullName evidence="1">ATP-dependent DNA helicase</fullName>
        <ecNumber evidence="1">5.6.2.3</ecNumber>
    </recommendedName>
</protein>
<dbReference type="SUPFAM" id="SSF56672">
    <property type="entry name" value="DNA/RNA polymerases"/>
    <property type="match status" value="1"/>
</dbReference>
<evidence type="ECO:0000259" key="4">
    <source>
        <dbReference type="PROSITE" id="PS50802"/>
    </source>
</evidence>
<dbReference type="Pfam" id="PF18701">
    <property type="entry name" value="DUF5641"/>
    <property type="match status" value="1"/>
</dbReference>
<dbReference type="CDD" id="cd22758">
    <property type="entry name" value="OTU_232R-like"/>
    <property type="match status" value="1"/>
</dbReference>
<keyword evidence="1" id="KW-0547">Nucleotide-binding</keyword>
<dbReference type="GO" id="GO:0005524">
    <property type="term" value="F:ATP binding"/>
    <property type="evidence" value="ECO:0007669"/>
    <property type="project" value="UniProtKB-KW"/>
</dbReference>
<name>A0A2B4SY81_STYPI</name>
<feature type="compositionally biased region" description="Polar residues" evidence="3">
    <location>
        <begin position="362"/>
        <end position="375"/>
    </location>
</feature>
<dbReference type="EMBL" id="LSMT01000013">
    <property type="protein sequence ID" value="PFX33335.1"/>
    <property type="molecule type" value="Genomic_DNA"/>
</dbReference>
<dbReference type="InterPro" id="IPR010285">
    <property type="entry name" value="DNA_helicase_pif1-like_DEAD"/>
</dbReference>
<dbReference type="InterPro" id="IPR025476">
    <property type="entry name" value="Helitron_helicase-like"/>
</dbReference>
<feature type="compositionally biased region" description="Basic residues" evidence="3">
    <location>
        <begin position="394"/>
        <end position="403"/>
    </location>
</feature>
<dbReference type="PANTHER" id="PTHR47642:SF8">
    <property type="entry name" value="ATP-DEPENDENT DNA HELICASE"/>
    <property type="match status" value="1"/>
</dbReference>
<dbReference type="Pfam" id="PF05970">
    <property type="entry name" value="PIF1"/>
    <property type="match status" value="1"/>
</dbReference>
<feature type="compositionally biased region" description="Polar residues" evidence="3">
    <location>
        <begin position="336"/>
        <end position="353"/>
    </location>
</feature>
<organism evidence="6 7">
    <name type="scientific">Stylophora pistillata</name>
    <name type="common">Smooth cauliflower coral</name>
    <dbReference type="NCBI Taxonomy" id="50429"/>
    <lineage>
        <taxon>Eukaryota</taxon>
        <taxon>Metazoa</taxon>
        <taxon>Cnidaria</taxon>
        <taxon>Anthozoa</taxon>
        <taxon>Hexacorallia</taxon>
        <taxon>Scleractinia</taxon>
        <taxon>Astrocoeniina</taxon>
        <taxon>Pocilloporidae</taxon>
        <taxon>Stylophora</taxon>
    </lineage>
</organism>
<dbReference type="Pfam" id="PF02338">
    <property type="entry name" value="OTU"/>
    <property type="match status" value="1"/>
</dbReference>
<dbReference type="SUPFAM" id="SSF54001">
    <property type="entry name" value="Cysteine proteinases"/>
    <property type="match status" value="1"/>
</dbReference>
<feature type="compositionally biased region" description="Basic and acidic residues" evidence="3">
    <location>
        <begin position="376"/>
        <end position="387"/>
    </location>
</feature>
<keyword evidence="7" id="KW-1185">Reference proteome</keyword>